<evidence type="ECO:0000256" key="6">
    <source>
        <dbReference type="ARBA" id="ARBA00022989"/>
    </source>
</evidence>
<evidence type="ECO:0000256" key="1">
    <source>
        <dbReference type="ARBA" id="ARBA00004127"/>
    </source>
</evidence>
<feature type="transmembrane region" description="Helical" evidence="12">
    <location>
        <begin position="1177"/>
        <end position="1205"/>
    </location>
</feature>
<evidence type="ECO:0000256" key="12">
    <source>
        <dbReference type="SAM" id="Phobius"/>
    </source>
</evidence>
<evidence type="ECO:0000256" key="10">
    <source>
        <dbReference type="ARBA" id="ARBA00023157"/>
    </source>
</evidence>
<accession>A0A9P4ITK6</accession>
<feature type="transmembrane region" description="Helical" evidence="12">
    <location>
        <begin position="641"/>
        <end position="665"/>
    </location>
</feature>
<dbReference type="GO" id="GO:0015918">
    <property type="term" value="P:sterol transport"/>
    <property type="evidence" value="ECO:0007669"/>
    <property type="project" value="UniProtKB-ARBA"/>
</dbReference>
<evidence type="ECO:0000256" key="9">
    <source>
        <dbReference type="ARBA" id="ARBA00023136"/>
    </source>
</evidence>
<dbReference type="InterPro" id="IPR032190">
    <property type="entry name" value="NPC1_N"/>
</dbReference>
<organism evidence="15 16">
    <name type="scientific">Myriangium duriaei CBS 260.36</name>
    <dbReference type="NCBI Taxonomy" id="1168546"/>
    <lineage>
        <taxon>Eukaryota</taxon>
        <taxon>Fungi</taxon>
        <taxon>Dikarya</taxon>
        <taxon>Ascomycota</taxon>
        <taxon>Pezizomycotina</taxon>
        <taxon>Dothideomycetes</taxon>
        <taxon>Dothideomycetidae</taxon>
        <taxon>Myriangiales</taxon>
        <taxon>Myriangiaceae</taxon>
        <taxon>Myriangium</taxon>
    </lineage>
</organism>
<evidence type="ECO:0000256" key="3">
    <source>
        <dbReference type="ARBA" id="ARBA00022448"/>
    </source>
</evidence>
<dbReference type="InterPro" id="IPR000731">
    <property type="entry name" value="SSD"/>
</dbReference>
<dbReference type="Proteomes" id="UP000799439">
    <property type="component" value="Unassembled WGS sequence"/>
</dbReference>
<feature type="transmembrane region" description="Helical" evidence="12">
    <location>
        <begin position="671"/>
        <end position="693"/>
    </location>
</feature>
<reference evidence="15" key="1">
    <citation type="journal article" date="2020" name="Stud. Mycol.">
        <title>101 Dothideomycetes genomes: a test case for predicting lifestyles and emergence of pathogens.</title>
        <authorList>
            <person name="Haridas S."/>
            <person name="Albert R."/>
            <person name="Binder M."/>
            <person name="Bloem J."/>
            <person name="Labutti K."/>
            <person name="Salamov A."/>
            <person name="Andreopoulos B."/>
            <person name="Baker S."/>
            <person name="Barry K."/>
            <person name="Bills G."/>
            <person name="Bluhm B."/>
            <person name="Cannon C."/>
            <person name="Castanera R."/>
            <person name="Culley D."/>
            <person name="Daum C."/>
            <person name="Ezra D."/>
            <person name="Gonzalez J."/>
            <person name="Henrissat B."/>
            <person name="Kuo A."/>
            <person name="Liang C."/>
            <person name="Lipzen A."/>
            <person name="Lutzoni F."/>
            <person name="Magnuson J."/>
            <person name="Mondo S."/>
            <person name="Nolan M."/>
            <person name="Ohm R."/>
            <person name="Pangilinan J."/>
            <person name="Park H.-J."/>
            <person name="Ramirez L."/>
            <person name="Alfaro M."/>
            <person name="Sun H."/>
            <person name="Tritt A."/>
            <person name="Yoshinaga Y."/>
            <person name="Zwiers L.-H."/>
            <person name="Turgeon B."/>
            <person name="Goodwin S."/>
            <person name="Spatafora J."/>
            <person name="Crous P."/>
            <person name="Grigoriev I."/>
        </authorList>
    </citation>
    <scope>NUCLEOTIDE SEQUENCE</scope>
    <source>
        <strain evidence="15">CBS 260.36</strain>
    </source>
</reference>
<feature type="transmembrane region" description="Helical" evidence="12">
    <location>
        <begin position="1132"/>
        <end position="1156"/>
    </location>
</feature>
<evidence type="ECO:0000256" key="13">
    <source>
        <dbReference type="SAM" id="SignalP"/>
    </source>
</evidence>
<evidence type="ECO:0000313" key="16">
    <source>
        <dbReference type="Proteomes" id="UP000799439"/>
    </source>
</evidence>
<dbReference type="PANTHER" id="PTHR45727:SF2">
    <property type="entry name" value="NPC INTRACELLULAR CHOLESTEROL TRANSPORTER 1"/>
    <property type="match status" value="1"/>
</dbReference>
<dbReference type="GO" id="GO:0012505">
    <property type="term" value="C:endomembrane system"/>
    <property type="evidence" value="ECO:0007669"/>
    <property type="project" value="UniProtKB-SubCell"/>
</dbReference>
<feature type="transmembrane region" description="Helical" evidence="12">
    <location>
        <begin position="1079"/>
        <end position="1099"/>
    </location>
</feature>
<gene>
    <name evidence="15" type="ORF">K461DRAFT_281809</name>
</gene>
<keyword evidence="5 13" id="KW-0732">Signal</keyword>
<keyword evidence="11" id="KW-0325">Glycoprotein</keyword>
<dbReference type="SUPFAM" id="SSF82866">
    <property type="entry name" value="Multidrug efflux transporter AcrB transmembrane domain"/>
    <property type="match status" value="2"/>
</dbReference>
<dbReference type="FunFam" id="1.20.1640.10:FF:000008">
    <property type="entry name" value="NPC intracellular cholesterol transporter 1"/>
    <property type="match status" value="1"/>
</dbReference>
<dbReference type="PANTHER" id="PTHR45727">
    <property type="entry name" value="NPC INTRACELLULAR CHOLESTEROL TRANSPORTER 1"/>
    <property type="match status" value="1"/>
</dbReference>
<keyword evidence="7" id="KW-0445">Lipid transport</keyword>
<keyword evidence="10" id="KW-1015">Disulfide bond</keyword>
<keyword evidence="6 12" id="KW-1133">Transmembrane helix</keyword>
<feature type="transmembrane region" description="Helical" evidence="12">
    <location>
        <begin position="604"/>
        <end position="629"/>
    </location>
</feature>
<dbReference type="GO" id="GO:0006629">
    <property type="term" value="P:lipid metabolic process"/>
    <property type="evidence" value="ECO:0007669"/>
    <property type="project" value="UniProtKB-KW"/>
</dbReference>
<feature type="transmembrane region" description="Helical" evidence="12">
    <location>
        <begin position="1217"/>
        <end position="1240"/>
    </location>
</feature>
<dbReference type="InterPro" id="IPR053958">
    <property type="entry name" value="HMGCR/SNAP/NPC1-like_SSD"/>
</dbReference>
<name>A0A9P4ITK6_9PEZI</name>
<feature type="signal peptide" evidence="13">
    <location>
        <begin position="1"/>
        <end position="25"/>
    </location>
</feature>
<keyword evidence="9 12" id="KW-0472">Membrane</keyword>
<dbReference type="Pfam" id="PF16414">
    <property type="entry name" value="NPC1_N"/>
    <property type="match status" value="1"/>
</dbReference>
<dbReference type="InterPro" id="IPR053956">
    <property type="entry name" value="NPC1_MLD"/>
</dbReference>
<evidence type="ECO:0000313" key="15">
    <source>
        <dbReference type="EMBL" id="KAF2149431.1"/>
    </source>
</evidence>
<protein>
    <submittedName>
        <fullName evidence="15">Niemann-pick C1 protein</fullName>
    </submittedName>
</protein>
<keyword evidence="3" id="KW-0813">Transport</keyword>
<dbReference type="GO" id="GO:0032934">
    <property type="term" value="F:sterol binding"/>
    <property type="evidence" value="ECO:0007669"/>
    <property type="project" value="TreeGrafter"/>
</dbReference>
<comment type="caution">
    <text evidence="15">The sequence shown here is derived from an EMBL/GenBank/DDBJ whole genome shotgun (WGS) entry which is preliminary data.</text>
</comment>
<feature type="transmembrane region" description="Helical" evidence="12">
    <location>
        <begin position="748"/>
        <end position="773"/>
    </location>
</feature>
<dbReference type="Pfam" id="PF12349">
    <property type="entry name" value="Sterol-sensing"/>
    <property type="match status" value="1"/>
</dbReference>
<dbReference type="Pfam" id="PF22314">
    <property type="entry name" value="NPC1_MLD"/>
    <property type="match status" value="1"/>
</dbReference>
<evidence type="ECO:0000256" key="11">
    <source>
        <dbReference type="ARBA" id="ARBA00023180"/>
    </source>
</evidence>
<feature type="domain" description="SSD" evidence="14">
    <location>
        <begin position="599"/>
        <end position="773"/>
    </location>
</feature>
<evidence type="ECO:0000256" key="7">
    <source>
        <dbReference type="ARBA" id="ARBA00023055"/>
    </source>
</evidence>
<comment type="subcellular location">
    <subcellularLocation>
        <location evidence="1">Endomembrane system</location>
        <topology evidence="1">Multi-pass membrane protein</topology>
    </subcellularLocation>
</comment>
<evidence type="ECO:0000259" key="14">
    <source>
        <dbReference type="PROSITE" id="PS50156"/>
    </source>
</evidence>
<keyword evidence="4 12" id="KW-0812">Transmembrane</keyword>
<feature type="transmembrane region" description="Helical" evidence="12">
    <location>
        <begin position="722"/>
        <end position="742"/>
    </location>
</feature>
<feature type="transmembrane region" description="Helical" evidence="12">
    <location>
        <begin position="834"/>
        <end position="854"/>
    </location>
</feature>
<keyword evidence="16" id="KW-1185">Reference proteome</keyword>
<feature type="chain" id="PRO_5040491464" evidence="13">
    <location>
        <begin position="26"/>
        <end position="1277"/>
    </location>
</feature>
<evidence type="ECO:0000256" key="8">
    <source>
        <dbReference type="ARBA" id="ARBA00023098"/>
    </source>
</evidence>
<feature type="transmembrane region" description="Helical" evidence="12">
    <location>
        <begin position="272"/>
        <end position="297"/>
    </location>
</feature>
<proteinExistence type="inferred from homology"/>
<evidence type="ECO:0000256" key="5">
    <source>
        <dbReference type="ARBA" id="ARBA00022729"/>
    </source>
</evidence>
<dbReference type="EMBL" id="ML996091">
    <property type="protein sequence ID" value="KAF2149431.1"/>
    <property type="molecule type" value="Genomic_DNA"/>
</dbReference>
<dbReference type="GO" id="GO:0016020">
    <property type="term" value="C:membrane"/>
    <property type="evidence" value="ECO:0007669"/>
    <property type="project" value="TreeGrafter"/>
</dbReference>
<dbReference type="OrthoDB" id="6510177at2759"/>
<evidence type="ECO:0000256" key="2">
    <source>
        <dbReference type="ARBA" id="ARBA00005585"/>
    </source>
</evidence>
<dbReference type="Gene3D" id="1.20.1640.10">
    <property type="entry name" value="Multidrug efflux transporter AcrB transmembrane domain"/>
    <property type="match status" value="2"/>
</dbReference>
<feature type="transmembrane region" description="Helical" evidence="12">
    <location>
        <begin position="359"/>
        <end position="379"/>
    </location>
</feature>
<keyword evidence="8" id="KW-0443">Lipid metabolism</keyword>
<dbReference type="FunFam" id="1.20.1640.10:FF:000029">
    <property type="entry name" value="Putative Patched sphingolipid transporter"/>
    <property type="match status" value="1"/>
</dbReference>
<dbReference type="PROSITE" id="PS50156">
    <property type="entry name" value="SSD"/>
    <property type="match status" value="1"/>
</dbReference>
<comment type="similarity">
    <text evidence="2">Belongs to the patched family.</text>
</comment>
<sequence>MILPRINHGLLWPTVLLLGSSVTQAASEPDWTTKHEKGRCAIRGNCGKQSFFGSELPCPDNGLAEEPESAVRKQLVGICGDKWSEGPVCCKKEQLDNLSTNLKRAESIISACPACKENFFNLFCTFTCSPDQSLFVNVSKAEPKNDKFLVTELDQLVSDDYGAGFYDSCKDVKFGATGGRAMDLIGGGAKDYAGFLKFLGDKKPFGSPFQINFPRPDEDKFPGMHARKDEAHPCNSKDERYRCACVDCEASCPALPEVQEDSRCYVGLLPCLSFAIILVYSVFIAFLVLAVSGHVAYKRHNKNKNERLRLLQDSAPSDDEDEGDVVQHAGLIDKPTRSYRLNTVLDIVFSKLGRICARFPAITVGSSVLIVALLSLGWINFQVEIDPVRLWVAPDSAAAREKAFFDKNFGPFFRTEQVFLVNDTNPSGSGTVLSYETLQWWFDVEYRVQRLKSYKGGYTLKDVCYKPTGGPCVVQSLTGYFDGPRGGVDRDSWQDTLKACVSNPGDYECLPEFQQPIDPKYIFGPYNNSVLETEALIVTWVVSNADEGTEELQRAMDWEESLKHMLMQVKAEARERGLRLSFTTESSLEEELNKSTNTDAKIVAISYVIMFLYASLALGSTTLTVRTLLRDPTTALVQSKFMLGVVGIVIVLMSVSASVGLFAAAGVKATLIIAEVIPFLVLAVGVDNIFLIVHEFERVNVSHADESVEDRMSRALGRMGPSIMLSASTETVAFALGAVVGMPAVRNFAAYAAGAVFINFALQVTMFISVLTWNQKRVESGRADCVPCIKVSRNAHMGTHDRFSGLYGVEEEGILQKFIRRTYAPAILRFRSKVIIITIFLGIFTAGIALLPSIQLGLDQRIAIPSDSYLIKYFDDLYDYFNAGPPVYFVTRSLNVTERQHQQDLCGRFSTCSEFSLANILEQERKRPDVSYISDATASWIDDYFTWLNPSLSCCIDGDKTCFEDRTPAWNITLNGMPEGQEFIHYVNRWIKSPTDEDCPLGGKAPYSNALVISNKSLTIPASHFRTAHTALHSQSDFIAAYRSARRIASDISERNNIDVFPYSKFYVFFDQYLSIVRLSTALIGGALAFVLAISSLLLGSLATGFVVTLTVGMTMVAILGTMALTSVSLNALSLVNLIICVGISVEFCAHIARAFSVPSPSILDKTRLRGRDARAFAALVNVGASVVSGIGITKVLGVAVLAFTRSKIFEVYYFRVWAALVVWAAAHALVLLPVLLSLVGGRGYSDPETDGGLEQDLAARRYRALIPDEEYESDEY</sequence>
<evidence type="ECO:0000256" key="4">
    <source>
        <dbReference type="ARBA" id="ARBA00022692"/>
    </source>
</evidence>
<feature type="transmembrane region" description="Helical" evidence="12">
    <location>
        <begin position="1106"/>
        <end position="1126"/>
    </location>
</feature>
<dbReference type="AlphaFoldDB" id="A0A9P4ITK6"/>